<protein>
    <recommendedName>
        <fullName evidence="5">CAP-Gly domain-containing protein</fullName>
    </recommendedName>
</protein>
<dbReference type="Proteomes" id="UP001465976">
    <property type="component" value="Unassembled WGS sequence"/>
</dbReference>
<keyword evidence="7" id="KW-1185">Reference proteome</keyword>
<feature type="non-terminal residue" evidence="6">
    <location>
        <position position="372"/>
    </location>
</feature>
<dbReference type="PROSITE" id="PS00845">
    <property type="entry name" value="CAP_GLY_1"/>
    <property type="match status" value="1"/>
</dbReference>
<gene>
    <name evidence="6" type="ORF">V5O48_014977</name>
</gene>
<evidence type="ECO:0000256" key="4">
    <source>
        <dbReference type="SAM" id="MobiDB-lite"/>
    </source>
</evidence>
<feature type="compositionally biased region" description="Polar residues" evidence="4">
    <location>
        <begin position="155"/>
        <end position="164"/>
    </location>
</feature>
<dbReference type="PANTHER" id="PTHR18916:SF85">
    <property type="entry name" value="TUBULIN-FOLDING COFACTOR B"/>
    <property type="match status" value="1"/>
</dbReference>
<keyword evidence="2" id="KW-0963">Cytoplasm</keyword>
<dbReference type="SMART" id="SM01052">
    <property type="entry name" value="CAP_GLY"/>
    <property type="match status" value="1"/>
</dbReference>
<name>A0ABR3EVT1_9AGAR</name>
<feature type="compositionally biased region" description="Polar residues" evidence="4">
    <location>
        <begin position="174"/>
        <end position="193"/>
    </location>
</feature>
<feature type="compositionally biased region" description="Low complexity" evidence="4">
    <location>
        <begin position="200"/>
        <end position="213"/>
    </location>
</feature>
<dbReference type="EMBL" id="JBAHYK010001700">
    <property type="protein sequence ID" value="KAL0567021.1"/>
    <property type="molecule type" value="Genomic_DNA"/>
</dbReference>
<dbReference type="InterPro" id="IPR000938">
    <property type="entry name" value="CAP-Gly_domain"/>
</dbReference>
<organism evidence="6 7">
    <name type="scientific">Marasmius crinis-equi</name>
    <dbReference type="NCBI Taxonomy" id="585013"/>
    <lineage>
        <taxon>Eukaryota</taxon>
        <taxon>Fungi</taxon>
        <taxon>Dikarya</taxon>
        <taxon>Basidiomycota</taxon>
        <taxon>Agaricomycotina</taxon>
        <taxon>Agaricomycetes</taxon>
        <taxon>Agaricomycetidae</taxon>
        <taxon>Agaricales</taxon>
        <taxon>Marasmiineae</taxon>
        <taxon>Marasmiaceae</taxon>
        <taxon>Marasmius</taxon>
    </lineage>
</organism>
<comment type="subcellular location">
    <subcellularLocation>
        <location evidence="1">Cytoplasm</location>
    </subcellularLocation>
</comment>
<dbReference type="PANTHER" id="PTHR18916">
    <property type="entry name" value="DYNACTIN 1-RELATED MICROTUBULE-BINDING"/>
    <property type="match status" value="1"/>
</dbReference>
<accession>A0ABR3EVT1</accession>
<evidence type="ECO:0000313" key="7">
    <source>
        <dbReference type="Proteomes" id="UP001465976"/>
    </source>
</evidence>
<feature type="compositionally biased region" description="Polar residues" evidence="4">
    <location>
        <begin position="106"/>
        <end position="117"/>
    </location>
</feature>
<proteinExistence type="predicted"/>
<evidence type="ECO:0000256" key="1">
    <source>
        <dbReference type="ARBA" id="ARBA00004496"/>
    </source>
</evidence>
<evidence type="ECO:0000259" key="5">
    <source>
        <dbReference type="PROSITE" id="PS50245"/>
    </source>
</evidence>
<feature type="coiled-coil region" evidence="3">
    <location>
        <begin position="329"/>
        <end position="370"/>
    </location>
</feature>
<keyword evidence="3" id="KW-0175">Coiled coil</keyword>
<comment type="caution">
    <text evidence="6">The sequence shown here is derived from an EMBL/GenBank/DDBJ whole genome shotgun (WGS) entry which is preliminary data.</text>
</comment>
<dbReference type="InterPro" id="IPR036859">
    <property type="entry name" value="CAP-Gly_dom_sf"/>
</dbReference>
<evidence type="ECO:0000256" key="2">
    <source>
        <dbReference type="ARBA" id="ARBA00022490"/>
    </source>
</evidence>
<feature type="region of interest" description="Disordered" evidence="4">
    <location>
        <begin position="79"/>
        <end position="253"/>
    </location>
</feature>
<dbReference type="SUPFAM" id="SSF74924">
    <property type="entry name" value="Cap-Gly domain"/>
    <property type="match status" value="1"/>
</dbReference>
<evidence type="ECO:0000313" key="6">
    <source>
        <dbReference type="EMBL" id="KAL0567021.1"/>
    </source>
</evidence>
<feature type="domain" description="CAP-Gly" evidence="5">
    <location>
        <begin position="22"/>
        <end position="64"/>
    </location>
</feature>
<feature type="compositionally biased region" description="Low complexity" evidence="4">
    <location>
        <begin position="118"/>
        <end position="147"/>
    </location>
</feature>
<sequence>MDPPLGAIVEGPFGKGVVRFSGSTQFKPGKWIGIELLDGTGKNDGSIDGVAYFNCKMGYGVFVRPVQIKQILGNERDNLRSGAANGGPPATPRLAPRGSLGHKRNGSNPSLLRANSNTSVRTASPSSSSARSVSPSKPAASPAPSRARMGRPGQASPTKKSPSISLHKPRGSVSLRQSPLQSNTPSRTESPIASSPPSGPRVSSPLALSSSPPQTTPPRAHPASRPPSSLGTTPVIHAPPPLAAAAPTRPPDDTELQELRAKIRVLEAKRADDAQHIRELETRLTDAEAFIAVKPKLQAKLTSQQTELIATRRELADAQQISQLSEGRILDAQEQLEMAMLDKEVAEERAEMAEAEVEELKEKLAIAEVELE</sequence>
<evidence type="ECO:0000256" key="3">
    <source>
        <dbReference type="SAM" id="Coils"/>
    </source>
</evidence>
<dbReference type="Gene3D" id="2.30.30.190">
    <property type="entry name" value="CAP Gly-rich-like domain"/>
    <property type="match status" value="1"/>
</dbReference>
<dbReference type="PROSITE" id="PS50245">
    <property type="entry name" value="CAP_GLY_2"/>
    <property type="match status" value="1"/>
</dbReference>
<dbReference type="Pfam" id="PF01302">
    <property type="entry name" value="CAP_GLY"/>
    <property type="match status" value="1"/>
</dbReference>
<reference evidence="6 7" key="1">
    <citation type="submission" date="2024-02" db="EMBL/GenBank/DDBJ databases">
        <title>A draft genome for the cacao thread blight pathogen Marasmius crinis-equi.</title>
        <authorList>
            <person name="Cohen S.P."/>
            <person name="Baruah I.K."/>
            <person name="Amoako-Attah I."/>
            <person name="Bukari Y."/>
            <person name="Meinhardt L.W."/>
            <person name="Bailey B.A."/>
        </authorList>
    </citation>
    <scope>NUCLEOTIDE SEQUENCE [LARGE SCALE GENOMIC DNA]</scope>
    <source>
        <strain evidence="6 7">GH-76</strain>
    </source>
</reference>